<dbReference type="Pfam" id="PF00023">
    <property type="entry name" value="Ank"/>
    <property type="match status" value="1"/>
</dbReference>
<dbReference type="SUPFAM" id="SSF48403">
    <property type="entry name" value="Ankyrin repeat"/>
    <property type="match status" value="1"/>
</dbReference>
<evidence type="ECO:0000313" key="7">
    <source>
        <dbReference type="Proteomes" id="UP000275232"/>
    </source>
</evidence>
<evidence type="ECO:0000256" key="1">
    <source>
        <dbReference type="ARBA" id="ARBA00022737"/>
    </source>
</evidence>
<dbReference type="Gene3D" id="1.25.40.20">
    <property type="entry name" value="Ankyrin repeat-containing domain"/>
    <property type="match status" value="1"/>
</dbReference>
<evidence type="ECO:0000256" key="4">
    <source>
        <dbReference type="SAM" id="MobiDB-lite"/>
    </source>
</evidence>
<feature type="repeat" description="ANK" evidence="3">
    <location>
        <begin position="112"/>
        <end position="144"/>
    </location>
</feature>
<keyword evidence="1" id="KW-0677">Repeat</keyword>
<keyword evidence="7" id="KW-1185">Reference proteome</keyword>
<reference evidence="6 7" key="1">
    <citation type="submission" date="2018-11" db="EMBL/GenBank/DDBJ databases">
        <title>Erythrobacter spongiae sp. nov., isolated from a marine sponge.</title>
        <authorList>
            <person name="Zhuang L."/>
            <person name="Luo L."/>
        </authorList>
    </citation>
    <scope>NUCLEOTIDE SEQUENCE [LARGE SCALE GENOMIC DNA]</scope>
    <source>
        <strain evidence="6 7">HN-E23</strain>
    </source>
</reference>
<feature type="repeat" description="ANK" evidence="3">
    <location>
        <begin position="145"/>
        <end position="177"/>
    </location>
</feature>
<name>A0A3N5CRN2_9SPHN</name>
<evidence type="ECO:0000256" key="3">
    <source>
        <dbReference type="PROSITE-ProRule" id="PRU00023"/>
    </source>
</evidence>
<accession>A0A3N5CRN2</accession>
<keyword evidence="2 3" id="KW-0040">ANK repeat</keyword>
<proteinExistence type="predicted"/>
<dbReference type="Proteomes" id="UP000275232">
    <property type="component" value="Unassembled WGS sequence"/>
</dbReference>
<dbReference type="PANTHER" id="PTHR24171">
    <property type="entry name" value="ANKYRIN REPEAT DOMAIN-CONTAINING PROTEIN 39-RELATED"/>
    <property type="match status" value="1"/>
</dbReference>
<keyword evidence="5" id="KW-1133">Transmembrane helix</keyword>
<dbReference type="InterPro" id="IPR036770">
    <property type="entry name" value="Ankyrin_rpt-contain_sf"/>
</dbReference>
<feature type="repeat" description="ANK" evidence="3">
    <location>
        <begin position="79"/>
        <end position="111"/>
    </location>
</feature>
<evidence type="ECO:0000313" key="6">
    <source>
        <dbReference type="EMBL" id="RPF71006.1"/>
    </source>
</evidence>
<sequence length="218" mass="23627">MPDNTVLLQEVGLARLTLRATALFLAGPLVLLAASPVAAQLYSDGYKFLEAVKDKDGETATAMLNEPGSTIVNSRDLTSGETGLHLAVNRRDLTWTRFLLQQHANPNIADNRGRTPLILAADAGFLEAVQTLIDHGAQVDVTTTTGETPLIAAVHAHNIELMEVLLDAGADPDRTDNTGRSARDYARQPGQPQRLLSIIERHEVPSDERETQVYGPVF</sequence>
<dbReference type="Pfam" id="PF12796">
    <property type="entry name" value="Ank_2"/>
    <property type="match status" value="1"/>
</dbReference>
<dbReference type="AlphaFoldDB" id="A0A3N5CRN2"/>
<dbReference type="EMBL" id="RPFZ01000001">
    <property type="protein sequence ID" value="RPF71006.1"/>
    <property type="molecule type" value="Genomic_DNA"/>
</dbReference>
<evidence type="ECO:0000256" key="2">
    <source>
        <dbReference type="ARBA" id="ARBA00023043"/>
    </source>
</evidence>
<dbReference type="PROSITE" id="PS50297">
    <property type="entry name" value="ANK_REP_REGION"/>
    <property type="match status" value="3"/>
</dbReference>
<keyword evidence="5" id="KW-0812">Transmembrane</keyword>
<protein>
    <submittedName>
        <fullName evidence="6">Ankyrin repeat domain-containing protein</fullName>
    </submittedName>
</protein>
<organism evidence="6 7">
    <name type="scientific">Aurantiacibacter spongiae</name>
    <dbReference type="NCBI Taxonomy" id="2488860"/>
    <lineage>
        <taxon>Bacteria</taxon>
        <taxon>Pseudomonadati</taxon>
        <taxon>Pseudomonadota</taxon>
        <taxon>Alphaproteobacteria</taxon>
        <taxon>Sphingomonadales</taxon>
        <taxon>Erythrobacteraceae</taxon>
        <taxon>Aurantiacibacter</taxon>
    </lineage>
</organism>
<dbReference type="PROSITE" id="PS50088">
    <property type="entry name" value="ANK_REPEAT"/>
    <property type="match status" value="3"/>
</dbReference>
<feature type="region of interest" description="Disordered" evidence="4">
    <location>
        <begin position="169"/>
        <end position="192"/>
    </location>
</feature>
<keyword evidence="5" id="KW-0472">Membrane</keyword>
<comment type="caution">
    <text evidence="6">The sequence shown here is derived from an EMBL/GenBank/DDBJ whole genome shotgun (WGS) entry which is preliminary data.</text>
</comment>
<dbReference type="OrthoDB" id="7390289at2"/>
<evidence type="ECO:0000256" key="5">
    <source>
        <dbReference type="SAM" id="Phobius"/>
    </source>
</evidence>
<feature type="compositionally biased region" description="Basic and acidic residues" evidence="4">
    <location>
        <begin position="171"/>
        <end position="186"/>
    </location>
</feature>
<dbReference type="InterPro" id="IPR002110">
    <property type="entry name" value="Ankyrin_rpt"/>
</dbReference>
<dbReference type="SMART" id="SM00248">
    <property type="entry name" value="ANK"/>
    <property type="match status" value="3"/>
</dbReference>
<feature type="transmembrane region" description="Helical" evidence="5">
    <location>
        <begin position="20"/>
        <end position="39"/>
    </location>
</feature>
<gene>
    <name evidence="6" type="ORF">EG799_04795</name>
</gene>